<dbReference type="AlphaFoldDB" id="A0AAV5A2A3"/>
<dbReference type="CDD" id="cd00143">
    <property type="entry name" value="PP2Cc"/>
    <property type="match status" value="1"/>
</dbReference>
<organism evidence="7 8">
    <name type="scientific">Clathrus columnatus</name>
    <dbReference type="NCBI Taxonomy" id="1419009"/>
    <lineage>
        <taxon>Eukaryota</taxon>
        <taxon>Fungi</taxon>
        <taxon>Dikarya</taxon>
        <taxon>Basidiomycota</taxon>
        <taxon>Agaricomycotina</taxon>
        <taxon>Agaricomycetes</taxon>
        <taxon>Phallomycetidae</taxon>
        <taxon>Phallales</taxon>
        <taxon>Clathraceae</taxon>
        <taxon>Clathrus</taxon>
    </lineage>
</organism>
<keyword evidence="1" id="KW-0479">Metal-binding</keyword>
<dbReference type="Pfam" id="PF00481">
    <property type="entry name" value="PP2C"/>
    <property type="match status" value="1"/>
</dbReference>
<dbReference type="SUPFAM" id="SSF81606">
    <property type="entry name" value="PP2C-like"/>
    <property type="match status" value="1"/>
</dbReference>
<name>A0AAV5A2A3_9AGAM</name>
<feature type="domain" description="PPM-type phosphatase" evidence="6">
    <location>
        <begin position="20"/>
        <end position="335"/>
    </location>
</feature>
<dbReference type="PROSITE" id="PS01032">
    <property type="entry name" value="PPM_1"/>
    <property type="match status" value="1"/>
</dbReference>
<evidence type="ECO:0000256" key="3">
    <source>
        <dbReference type="ARBA" id="ARBA00022912"/>
    </source>
</evidence>
<keyword evidence="8" id="KW-1185">Reference proteome</keyword>
<dbReference type="GO" id="GO:0004722">
    <property type="term" value="F:protein serine/threonine phosphatase activity"/>
    <property type="evidence" value="ECO:0007669"/>
    <property type="project" value="InterPro"/>
</dbReference>
<evidence type="ECO:0000256" key="5">
    <source>
        <dbReference type="SAM" id="MobiDB-lite"/>
    </source>
</evidence>
<dbReference type="InterPro" id="IPR000222">
    <property type="entry name" value="PP2C_BS"/>
</dbReference>
<reference evidence="7" key="1">
    <citation type="submission" date="2021-10" db="EMBL/GenBank/DDBJ databases">
        <title>De novo Genome Assembly of Clathrus columnatus (Basidiomycota, Fungi) Using Illumina and Nanopore Sequence Data.</title>
        <authorList>
            <person name="Ogiso-Tanaka E."/>
            <person name="Itagaki H."/>
            <person name="Hosoya T."/>
            <person name="Hosaka K."/>
        </authorList>
    </citation>
    <scope>NUCLEOTIDE SEQUENCE</scope>
    <source>
        <strain evidence="7">MO-923</strain>
    </source>
</reference>
<evidence type="ECO:0000256" key="2">
    <source>
        <dbReference type="ARBA" id="ARBA00022801"/>
    </source>
</evidence>
<dbReference type="Proteomes" id="UP001050691">
    <property type="component" value="Unassembled WGS sequence"/>
</dbReference>
<evidence type="ECO:0000256" key="4">
    <source>
        <dbReference type="RuleBase" id="RU003465"/>
    </source>
</evidence>
<dbReference type="GO" id="GO:0046872">
    <property type="term" value="F:metal ion binding"/>
    <property type="evidence" value="ECO:0007669"/>
    <property type="project" value="UniProtKB-KW"/>
</dbReference>
<keyword evidence="3 4" id="KW-0904">Protein phosphatase</keyword>
<dbReference type="PANTHER" id="PTHR13832:SF589">
    <property type="entry name" value="[PYRUVATE DEHYDROGENASE [ACETYL-TRANSFERRING]]-PHOSPHATASE 2, MITOCHONDRIAL"/>
    <property type="match status" value="1"/>
</dbReference>
<comment type="caution">
    <text evidence="7">The sequence shown here is derived from an EMBL/GenBank/DDBJ whole genome shotgun (WGS) entry which is preliminary data.</text>
</comment>
<evidence type="ECO:0000313" key="8">
    <source>
        <dbReference type="Proteomes" id="UP001050691"/>
    </source>
</evidence>
<sequence length="367" mass="40250">MRAPLPSGGTIRVPLHSPKVIGVSVSRGVRSYQEDGHNVSCIFIDPEELQVGLKQSHGIEWNLNKIYKDVANQVVFVGIYDGHGGSTVSDHLRKELHSLFESVDKSQIPEVYDWVKSLGGYFKRYKGGALAQWVTDDHYGTPPLDLEARATLAFLQADRQISLLKESSKQGSTASVALFHTLDNPPKPFYTAESISLTVAHCGDTRILLCPTDGGCAHAMTEDHHAEARGESARLRRLGGTGIITDSFGETSLGDSRFKPFGVTPEPEVRKKLLKGVEWAFSVSVSDGITSVLSDDEIVDLARNSPDPQQAASSILSFAEELGSEDNATVIVVPLAGWDKPRGPDKTKELREYRRRQAVGSERQRRM</sequence>
<dbReference type="PROSITE" id="PS51746">
    <property type="entry name" value="PPM_2"/>
    <property type="match status" value="1"/>
</dbReference>
<dbReference type="InterPro" id="IPR015655">
    <property type="entry name" value="PP2C"/>
</dbReference>
<feature type="compositionally biased region" description="Basic and acidic residues" evidence="5">
    <location>
        <begin position="339"/>
        <end position="352"/>
    </location>
</feature>
<protein>
    <recommendedName>
        <fullName evidence="6">PPM-type phosphatase domain-containing protein</fullName>
    </recommendedName>
</protein>
<accession>A0AAV5A2A3</accession>
<dbReference type="EMBL" id="BPWL01000003">
    <property type="protein sequence ID" value="GJJ08791.1"/>
    <property type="molecule type" value="Genomic_DNA"/>
</dbReference>
<dbReference type="PANTHER" id="PTHR13832">
    <property type="entry name" value="PROTEIN PHOSPHATASE 2C"/>
    <property type="match status" value="1"/>
</dbReference>
<dbReference type="Gene3D" id="3.60.40.10">
    <property type="entry name" value="PPM-type phosphatase domain"/>
    <property type="match status" value="1"/>
</dbReference>
<proteinExistence type="inferred from homology"/>
<evidence type="ECO:0000256" key="1">
    <source>
        <dbReference type="ARBA" id="ARBA00022723"/>
    </source>
</evidence>
<dbReference type="InterPro" id="IPR036457">
    <property type="entry name" value="PPM-type-like_dom_sf"/>
</dbReference>
<dbReference type="SMART" id="SM00332">
    <property type="entry name" value="PP2Cc"/>
    <property type="match status" value="1"/>
</dbReference>
<comment type="similarity">
    <text evidence="4">Belongs to the PP2C family.</text>
</comment>
<dbReference type="InterPro" id="IPR001932">
    <property type="entry name" value="PPM-type_phosphatase-like_dom"/>
</dbReference>
<gene>
    <name evidence="7" type="ORF">Clacol_003010</name>
</gene>
<feature type="region of interest" description="Disordered" evidence="5">
    <location>
        <begin position="336"/>
        <end position="367"/>
    </location>
</feature>
<keyword evidence="2 4" id="KW-0378">Hydrolase</keyword>
<evidence type="ECO:0000259" key="6">
    <source>
        <dbReference type="PROSITE" id="PS51746"/>
    </source>
</evidence>
<evidence type="ECO:0000313" key="7">
    <source>
        <dbReference type="EMBL" id="GJJ08791.1"/>
    </source>
</evidence>